<evidence type="ECO:0000259" key="1">
    <source>
        <dbReference type="Pfam" id="PF18942"/>
    </source>
</evidence>
<proteinExistence type="predicted"/>
<feature type="domain" description="DUF5689" evidence="1">
    <location>
        <begin position="41"/>
        <end position="278"/>
    </location>
</feature>
<dbReference type="Pfam" id="PF18942">
    <property type="entry name" value="DUF5689"/>
    <property type="match status" value="1"/>
</dbReference>
<gene>
    <name evidence="2" type="ORF">FHG85_10845</name>
</gene>
<dbReference type="EMBL" id="CP041345">
    <property type="protein sequence ID" value="QKG80741.1"/>
    <property type="molecule type" value="Genomic_DNA"/>
</dbReference>
<dbReference type="InterPro" id="IPR043744">
    <property type="entry name" value="DUF5689"/>
</dbReference>
<evidence type="ECO:0000313" key="2">
    <source>
        <dbReference type="EMBL" id="QKG80741.1"/>
    </source>
</evidence>
<dbReference type="AlphaFoldDB" id="A0A7D4BSV1"/>
<dbReference type="Proteomes" id="UP000500961">
    <property type="component" value="Chromosome"/>
</dbReference>
<dbReference type="KEGG" id="ttz:FHG85_10845"/>
<keyword evidence="3" id="KW-1185">Reference proteome</keyword>
<reference evidence="2 3" key="1">
    <citation type="submission" date="2019-07" db="EMBL/GenBank/DDBJ databases">
        <title>Thalassofilum flectens gen. nov., sp. nov., a novel moderate thermophilic anaerobe from a shallow sea hot spring in Kunashir Island (Russia), representing a new family in the order Bacteroidales, and proposal of Thalassofilacea fam. nov.</title>
        <authorList>
            <person name="Kochetkova T.V."/>
            <person name="Podosokorskaya O.A."/>
            <person name="Novikov A."/>
            <person name="Elcheninov A.G."/>
            <person name="Toshchakov S.V."/>
            <person name="Kublanov I.V."/>
        </authorList>
    </citation>
    <scope>NUCLEOTIDE SEQUENCE [LARGE SCALE GENOMIC DNA]</scope>
    <source>
        <strain evidence="2 3">38-H</strain>
    </source>
</reference>
<dbReference type="RefSeq" id="WP_173075791.1">
    <property type="nucleotide sequence ID" value="NZ_CP041345.1"/>
</dbReference>
<name>A0A7D4BSV1_9BACT</name>
<organism evidence="2 3">
    <name type="scientific">Tenuifilum thalassicum</name>
    <dbReference type="NCBI Taxonomy" id="2590900"/>
    <lineage>
        <taxon>Bacteria</taxon>
        <taxon>Pseudomonadati</taxon>
        <taxon>Bacteroidota</taxon>
        <taxon>Bacteroidia</taxon>
        <taxon>Bacteroidales</taxon>
        <taxon>Tenuifilaceae</taxon>
        <taxon>Tenuifilum</taxon>
    </lineage>
</organism>
<sequence length="287" mass="31901">MKKISIILSILLLGGIALLSPSCVDFSFDPVAPRVDSTNLTANTSIAELKAMYPGELYQLDETTFFERDSIIIEGVVISDDKEGNFYKSLFIQDETGAIELKLNKTTLYNEYKRGQKVVVYCNGLYLGDYGGQIQLGSIYSNNGNWEISGLEGDPIISQHVFKKGSTLTEITPLVMSTAELKPSNIGKLVKFEDVQIKDTLNKLTNTVFTFADSENKITLNHELVSCSQAYTSPIVLRTSGYSKFANNEIPTGNGWVVGILTYYKGTYQLLMRDLNDISFTNDRCQL</sequence>
<evidence type="ECO:0000313" key="3">
    <source>
        <dbReference type="Proteomes" id="UP000500961"/>
    </source>
</evidence>
<accession>A0A7D4BSV1</accession>
<protein>
    <recommendedName>
        <fullName evidence="1">DUF5689 domain-containing protein</fullName>
    </recommendedName>
</protein>